<protein>
    <recommendedName>
        <fullName evidence="3">Alternate signal-mediated exported protein, CPF_0494 family</fullName>
    </recommendedName>
</protein>
<comment type="caution">
    <text evidence="1">The sequence shown here is derived from an EMBL/GenBank/DDBJ whole genome shotgun (WGS) entry which is preliminary data.</text>
</comment>
<evidence type="ECO:0000313" key="2">
    <source>
        <dbReference type="Proteomes" id="UP000886723"/>
    </source>
</evidence>
<accession>A0A9D1NT94</accession>
<sequence length="167" mass="18680">MKRTISGWILAVVILLSAWSAAGVFAYFTGGDRITNRFGVGYNDVEIREEFPDPDPEDEEITKKVSFVNTGPVDCFARAKLVFGSQEAEDAVRMQMNGGQWKQEADGYYYYQKTLAPGEETEELLLALNVEGEISQEEKEFDLTVYVETVQALAGEDPLTAFSRLTK</sequence>
<dbReference type="Proteomes" id="UP000886723">
    <property type="component" value="Unassembled WGS sequence"/>
</dbReference>
<dbReference type="AlphaFoldDB" id="A0A9D1NT94"/>
<dbReference type="EMBL" id="DVON01000020">
    <property type="protein sequence ID" value="HIV11645.1"/>
    <property type="molecule type" value="Genomic_DNA"/>
</dbReference>
<evidence type="ECO:0000313" key="1">
    <source>
        <dbReference type="EMBL" id="HIV11645.1"/>
    </source>
</evidence>
<reference evidence="1" key="1">
    <citation type="submission" date="2020-10" db="EMBL/GenBank/DDBJ databases">
        <authorList>
            <person name="Gilroy R."/>
        </authorList>
    </citation>
    <scope>NUCLEOTIDE SEQUENCE</scope>
    <source>
        <strain evidence="1">ChiBcec2-4451</strain>
    </source>
</reference>
<name>A0A9D1NT94_9FIRM</name>
<proteinExistence type="predicted"/>
<evidence type="ECO:0008006" key="3">
    <source>
        <dbReference type="Google" id="ProtNLM"/>
    </source>
</evidence>
<gene>
    <name evidence="1" type="ORF">IAA63_00705</name>
</gene>
<reference evidence="1" key="2">
    <citation type="journal article" date="2021" name="PeerJ">
        <title>Extensive microbial diversity within the chicken gut microbiome revealed by metagenomics and culture.</title>
        <authorList>
            <person name="Gilroy R."/>
            <person name="Ravi A."/>
            <person name="Getino M."/>
            <person name="Pursley I."/>
            <person name="Horton D.L."/>
            <person name="Alikhan N.F."/>
            <person name="Baker D."/>
            <person name="Gharbi K."/>
            <person name="Hall N."/>
            <person name="Watson M."/>
            <person name="Adriaenssens E.M."/>
            <person name="Foster-Nyarko E."/>
            <person name="Jarju S."/>
            <person name="Secka A."/>
            <person name="Antonio M."/>
            <person name="Oren A."/>
            <person name="Chaudhuri R.R."/>
            <person name="La Ragione R."/>
            <person name="Hildebrand F."/>
            <person name="Pallen M.J."/>
        </authorList>
    </citation>
    <scope>NUCLEOTIDE SEQUENCE</scope>
    <source>
        <strain evidence="1">ChiBcec2-4451</strain>
    </source>
</reference>
<organism evidence="1 2">
    <name type="scientific">Candidatus Pullilachnospira stercoravium</name>
    <dbReference type="NCBI Taxonomy" id="2840913"/>
    <lineage>
        <taxon>Bacteria</taxon>
        <taxon>Bacillati</taxon>
        <taxon>Bacillota</taxon>
        <taxon>Clostridia</taxon>
        <taxon>Lachnospirales</taxon>
        <taxon>Lachnospiraceae</taxon>
        <taxon>Lachnospiraceae incertae sedis</taxon>
        <taxon>Candidatus Pullilachnospira</taxon>
    </lineage>
</organism>